<keyword evidence="2" id="KW-1185">Reference proteome</keyword>
<accession>A0ABN8J356</accession>
<organism evidence="1 2">
    <name type="scientific">Iphiclides podalirius</name>
    <name type="common">scarce swallowtail</name>
    <dbReference type="NCBI Taxonomy" id="110791"/>
    <lineage>
        <taxon>Eukaryota</taxon>
        <taxon>Metazoa</taxon>
        <taxon>Ecdysozoa</taxon>
        <taxon>Arthropoda</taxon>
        <taxon>Hexapoda</taxon>
        <taxon>Insecta</taxon>
        <taxon>Pterygota</taxon>
        <taxon>Neoptera</taxon>
        <taxon>Endopterygota</taxon>
        <taxon>Lepidoptera</taxon>
        <taxon>Glossata</taxon>
        <taxon>Ditrysia</taxon>
        <taxon>Papilionoidea</taxon>
        <taxon>Papilionidae</taxon>
        <taxon>Papilioninae</taxon>
        <taxon>Iphiclides</taxon>
    </lineage>
</organism>
<name>A0ABN8J356_9NEOP</name>
<feature type="non-terminal residue" evidence="1">
    <location>
        <position position="1"/>
    </location>
</feature>
<sequence length="89" mass="9486">MLSKFNPSAYPHKRTLADSGRYTRVESSRLRVRSGATGARVLAIANRTLARSRKHGLMLHGAGGLHASVRNRRTRLYALSGAAATGGAA</sequence>
<evidence type="ECO:0000313" key="1">
    <source>
        <dbReference type="EMBL" id="CAH2075119.1"/>
    </source>
</evidence>
<proteinExistence type="predicted"/>
<dbReference type="Proteomes" id="UP000837857">
    <property type="component" value="Chromosome 8"/>
</dbReference>
<gene>
    <name evidence="1" type="ORF">IPOD504_LOCUS16512</name>
</gene>
<protein>
    <submittedName>
        <fullName evidence="1">Uncharacterized protein</fullName>
    </submittedName>
</protein>
<dbReference type="EMBL" id="OW152820">
    <property type="protein sequence ID" value="CAH2075119.1"/>
    <property type="molecule type" value="Genomic_DNA"/>
</dbReference>
<evidence type="ECO:0000313" key="2">
    <source>
        <dbReference type="Proteomes" id="UP000837857"/>
    </source>
</evidence>
<reference evidence="1" key="1">
    <citation type="submission" date="2022-03" db="EMBL/GenBank/DDBJ databases">
        <authorList>
            <person name="Martin H S."/>
        </authorList>
    </citation>
    <scope>NUCLEOTIDE SEQUENCE</scope>
</reference>